<evidence type="ECO:0000256" key="1">
    <source>
        <dbReference type="SAM" id="MobiDB-lite"/>
    </source>
</evidence>
<evidence type="ECO:0000313" key="3">
    <source>
        <dbReference type="RefSeq" id="XP_006815403.1"/>
    </source>
</evidence>
<dbReference type="GeneID" id="102807794"/>
<organism evidence="2 3">
    <name type="scientific">Saccoglossus kowalevskii</name>
    <name type="common">Acorn worm</name>
    <dbReference type="NCBI Taxonomy" id="10224"/>
    <lineage>
        <taxon>Eukaryota</taxon>
        <taxon>Metazoa</taxon>
        <taxon>Hemichordata</taxon>
        <taxon>Enteropneusta</taxon>
        <taxon>Harrimaniidae</taxon>
        <taxon>Saccoglossus</taxon>
    </lineage>
</organism>
<proteinExistence type="predicted"/>
<feature type="region of interest" description="Disordered" evidence="1">
    <location>
        <begin position="81"/>
        <end position="109"/>
    </location>
</feature>
<accession>A0ABM0M5W2</accession>
<name>A0ABM0M5W2_SACKO</name>
<dbReference type="Proteomes" id="UP000694865">
    <property type="component" value="Unplaced"/>
</dbReference>
<dbReference type="RefSeq" id="XP_006815403.1">
    <property type="nucleotide sequence ID" value="XM_006815340.1"/>
</dbReference>
<keyword evidence="2" id="KW-1185">Reference proteome</keyword>
<gene>
    <name evidence="3" type="primary">LOC102807794</name>
</gene>
<protein>
    <submittedName>
        <fullName evidence="3">Uncharacterized protein LOC102807794</fullName>
    </submittedName>
</protein>
<reference evidence="3" key="1">
    <citation type="submission" date="2025-08" db="UniProtKB">
        <authorList>
            <consortium name="RefSeq"/>
        </authorList>
    </citation>
    <scope>IDENTIFICATION</scope>
    <source>
        <tissue evidence="3">Testes</tissue>
    </source>
</reference>
<evidence type="ECO:0000313" key="2">
    <source>
        <dbReference type="Proteomes" id="UP000694865"/>
    </source>
</evidence>
<sequence length="109" mass="11797">MSCIGLCSYARSEEQAEVPVTVMEGPDFEYPGSVEPGVPQPPPSYGNSDTEFVYAPQRGMYMTPNPVPEAEKIEQSGAPFVFAYDGPATPNSELDNPIPSSEPEIHSEE</sequence>